<evidence type="ECO:0000313" key="2">
    <source>
        <dbReference type="Proteomes" id="UP000290218"/>
    </source>
</evidence>
<name>A0A4Q1C6R4_9BACT</name>
<comment type="caution">
    <text evidence="1">The sequence shown here is derived from an EMBL/GenBank/DDBJ whole genome shotgun (WGS) entry which is preliminary data.</text>
</comment>
<proteinExistence type="predicted"/>
<protein>
    <submittedName>
        <fullName evidence="1">Uncharacterized protein</fullName>
    </submittedName>
</protein>
<accession>A0A4Q1C6R4</accession>
<reference evidence="1 2" key="1">
    <citation type="submission" date="2019-01" db="EMBL/GenBank/DDBJ databases">
        <title>Lacunisphaera sp. strain TWA-58.</title>
        <authorList>
            <person name="Chen W.-M."/>
        </authorList>
    </citation>
    <scope>NUCLEOTIDE SEQUENCE [LARGE SCALE GENOMIC DNA]</scope>
    <source>
        <strain evidence="1 2">TWA-58</strain>
    </source>
</reference>
<evidence type="ECO:0000313" key="1">
    <source>
        <dbReference type="EMBL" id="RXK54498.1"/>
    </source>
</evidence>
<organism evidence="1 2">
    <name type="scientific">Oleiharenicola lentus</name>
    <dbReference type="NCBI Taxonomy" id="2508720"/>
    <lineage>
        <taxon>Bacteria</taxon>
        <taxon>Pseudomonadati</taxon>
        <taxon>Verrucomicrobiota</taxon>
        <taxon>Opitutia</taxon>
        <taxon>Opitutales</taxon>
        <taxon>Opitutaceae</taxon>
        <taxon>Oleiharenicola</taxon>
    </lineage>
</organism>
<dbReference type="EMBL" id="SDHX01000001">
    <property type="protein sequence ID" value="RXK54498.1"/>
    <property type="molecule type" value="Genomic_DNA"/>
</dbReference>
<sequence>MSTRSTYLARTLLTRAKALAGQLAEDGASGAQQRERLRELVAKVLVVEEGITEETKVRLVLEALPTVPAGRTVSDRELQEFAAVIEARLWR</sequence>
<dbReference type="AlphaFoldDB" id="A0A4Q1C6R4"/>
<dbReference type="RefSeq" id="WP_129045862.1">
    <property type="nucleotide sequence ID" value="NZ_SDHX01000001.1"/>
</dbReference>
<keyword evidence="2" id="KW-1185">Reference proteome</keyword>
<gene>
    <name evidence="1" type="ORF">ESB00_00945</name>
</gene>
<dbReference type="Proteomes" id="UP000290218">
    <property type="component" value="Unassembled WGS sequence"/>
</dbReference>